<dbReference type="SUPFAM" id="SSF53448">
    <property type="entry name" value="Nucleotide-diphospho-sugar transferases"/>
    <property type="match status" value="1"/>
</dbReference>
<keyword evidence="4" id="KW-0808">Transferase</keyword>
<evidence type="ECO:0000256" key="7">
    <source>
        <dbReference type="ARBA" id="ARBA00037904"/>
    </source>
</evidence>
<comment type="pathway">
    <text evidence="7">Carotenoid biosynthesis; staphyloxanthin biosynthesis; staphyloxanthin from farnesyl diphosphate: step 4/5.</text>
</comment>
<dbReference type="AlphaFoldDB" id="A0AA41XIG8"/>
<keyword evidence="5" id="KW-0472">Membrane</keyword>
<keyword evidence="3" id="KW-0328">Glycosyltransferase</keyword>
<dbReference type="PANTHER" id="PTHR43646:SF2">
    <property type="entry name" value="GLYCOSYLTRANSFERASE 2-LIKE DOMAIN-CONTAINING PROTEIN"/>
    <property type="match status" value="1"/>
</dbReference>
<comment type="caution">
    <text evidence="11">The sequence shown here is derived from an EMBL/GenBank/DDBJ whole genome shotgun (WGS) entry which is preliminary data.</text>
</comment>
<evidence type="ECO:0000256" key="4">
    <source>
        <dbReference type="ARBA" id="ARBA00022679"/>
    </source>
</evidence>
<organism evidence="11 12">
    <name type="scientific">Herbiconiux oxytropis</name>
    <dbReference type="NCBI Taxonomy" id="2970915"/>
    <lineage>
        <taxon>Bacteria</taxon>
        <taxon>Bacillati</taxon>
        <taxon>Actinomycetota</taxon>
        <taxon>Actinomycetes</taxon>
        <taxon>Micrococcales</taxon>
        <taxon>Microbacteriaceae</taxon>
        <taxon>Herbiconiux</taxon>
    </lineage>
</organism>
<proteinExistence type="inferred from homology"/>
<evidence type="ECO:0000256" key="3">
    <source>
        <dbReference type="ARBA" id="ARBA00022676"/>
    </source>
</evidence>
<comment type="function">
    <text evidence="6">Catalyzes the glycosylation of 4,4'-diaponeurosporenoate, i.e. the esterification of glucose at the C1'' position with the carboxyl group of 4,4'-diaponeurosporenic acid, to form glycosyl-4,4'-diaponeurosporenoate. This is a step in the biosynthesis of staphyloxanthin, an orange pigment present in most staphylococci strains.</text>
</comment>
<evidence type="ECO:0000256" key="5">
    <source>
        <dbReference type="ARBA" id="ARBA00023136"/>
    </source>
</evidence>
<evidence type="ECO:0000256" key="8">
    <source>
        <dbReference type="ARBA" id="ARBA00038120"/>
    </source>
</evidence>
<evidence type="ECO:0000256" key="6">
    <source>
        <dbReference type="ARBA" id="ARBA00037281"/>
    </source>
</evidence>
<dbReference type="EMBL" id="JANLCK010000009">
    <property type="protein sequence ID" value="MCS5727303.1"/>
    <property type="molecule type" value="Genomic_DNA"/>
</dbReference>
<name>A0AA41XIG8_9MICO</name>
<protein>
    <recommendedName>
        <fullName evidence="9">4,4'-diaponeurosporenoate glycosyltransferase</fullName>
    </recommendedName>
</protein>
<evidence type="ECO:0000256" key="2">
    <source>
        <dbReference type="ARBA" id="ARBA00022475"/>
    </source>
</evidence>
<evidence type="ECO:0000313" key="11">
    <source>
        <dbReference type="EMBL" id="MCS5727303.1"/>
    </source>
</evidence>
<gene>
    <name evidence="11" type="ORF">N1028_15515</name>
</gene>
<dbReference type="PANTHER" id="PTHR43646">
    <property type="entry name" value="GLYCOSYLTRANSFERASE"/>
    <property type="match status" value="1"/>
</dbReference>
<comment type="similarity">
    <text evidence="8">Belongs to the glycosyltransferase 2 family. CrtQ subfamily.</text>
</comment>
<dbReference type="CDD" id="cd00761">
    <property type="entry name" value="Glyco_tranf_GTA_type"/>
    <property type="match status" value="1"/>
</dbReference>
<evidence type="ECO:0000256" key="9">
    <source>
        <dbReference type="ARBA" id="ARBA00040345"/>
    </source>
</evidence>
<dbReference type="Gene3D" id="3.90.550.10">
    <property type="entry name" value="Spore Coat Polysaccharide Biosynthesis Protein SpsA, Chain A"/>
    <property type="match status" value="1"/>
</dbReference>
<dbReference type="RefSeq" id="WP_259530282.1">
    <property type="nucleotide sequence ID" value="NZ_JANLCK010000009.1"/>
</dbReference>
<comment type="subcellular location">
    <subcellularLocation>
        <location evidence="1">Cell membrane</location>
    </subcellularLocation>
</comment>
<dbReference type="InterPro" id="IPR029044">
    <property type="entry name" value="Nucleotide-diphossugar_trans"/>
</dbReference>
<evidence type="ECO:0000259" key="10">
    <source>
        <dbReference type="Pfam" id="PF00535"/>
    </source>
</evidence>
<sequence>MIERIDVVVPARNEGELLGTCLESVLVAVDALPGRIRTRIVVVLDDCTDGSVDVARSFGPRIRVVQTAFANVGRARAAGVEELLDSSVPRRRHWIASTDADSVVPRTWLREHRKAADSGALVALGRVLPRAADLDGDVLRAWHDAHLAPERHVYGANLGVRVDAYLLAGGFPPLASGEDEGLVAAVEALDPGLLPMLGVVGEAPPPLVTDLGGAPVDTSGRTDGRTAGGFAGFLRRLVD</sequence>
<dbReference type="InterPro" id="IPR001173">
    <property type="entry name" value="Glyco_trans_2-like"/>
</dbReference>
<keyword evidence="2" id="KW-1003">Cell membrane</keyword>
<accession>A0AA41XIG8</accession>
<reference evidence="11" key="1">
    <citation type="submission" date="2022-08" db="EMBL/GenBank/DDBJ databases">
        <authorList>
            <person name="Deng Y."/>
            <person name="Han X.-F."/>
            <person name="Zhang Y.-Q."/>
        </authorList>
    </citation>
    <scope>NUCLEOTIDE SEQUENCE</scope>
    <source>
        <strain evidence="11">CPCC 203407</strain>
    </source>
</reference>
<evidence type="ECO:0000313" key="12">
    <source>
        <dbReference type="Proteomes" id="UP001165587"/>
    </source>
</evidence>
<keyword evidence="12" id="KW-1185">Reference proteome</keyword>
<dbReference type="GO" id="GO:0005886">
    <property type="term" value="C:plasma membrane"/>
    <property type="evidence" value="ECO:0007669"/>
    <property type="project" value="UniProtKB-SubCell"/>
</dbReference>
<evidence type="ECO:0000256" key="1">
    <source>
        <dbReference type="ARBA" id="ARBA00004236"/>
    </source>
</evidence>
<dbReference type="Pfam" id="PF00535">
    <property type="entry name" value="Glycos_transf_2"/>
    <property type="match status" value="1"/>
</dbReference>
<dbReference type="GO" id="GO:0016757">
    <property type="term" value="F:glycosyltransferase activity"/>
    <property type="evidence" value="ECO:0007669"/>
    <property type="project" value="UniProtKB-KW"/>
</dbReference>
<dbReference type="Proteomes" id="UP001165587">
    <property type="component" value="Unassembled WGS sequence"/>
</dbReference>
<feature type="domain" description="Glycosyltransferase 2-like" evidence="10">
    <location>
        <begin position="7"/>
        <end position="134"/>
    </location>
</feature>